<proteinExistence type="predicted"/>
<dbReference type="AlphaFoldDB" id="I0GXK8"/>
<dbReference type="KEGG" id="ams:AMIS_2750"/>
<gene>
    <name evidence="1" type="ordered locus">AMIS_2750</name>
</gene>
<dbReference type="STRING" id="512565.AMIS_2750"/>
<accession>I0GXK8</accession>
<organism evidence="1 2">
    <name type="scientific">Actinoplanes missouriensis (strain ATCC 14538 / DSM 43046 / CBS 188.64 / JCM 3121 / NBRC 102363 / NCIMB 12654 / NRRL B-3342 / UNCC 431)</name>
    <dbReference type="NCBI Taxonomy" id="512565"/>
    <lineage>
        <taxon>Bacteria</taxon>
        <taxon>Bacillati</taxon>
        <taxon>Actinomycetota</taxon>
        <taxon>Actinomycetes</taxon>
        <taxon>Micromonosporales</taxon>
        <taxon>Micromonosporaceae</taxon>
        <taxon>Actinoplanes</taxon>
    </lineage>
</organism>
<evidence type="ECO:0000313" key="1">
    <source>
        <dbReference type="EMBL" id="BAL85495.1"/>
    </source>
</evidence>
<dbReference type="PATRIC" id="fig|512565.3.peg.275"/>
<evidence type="ECO:0000313" key="2">
    <source>
        <dbReference type="Proteomes" id="UP000007882"/>
    </source>
</evidence>
<protein>
    <submittedName>
        <fullName evidence="1">Uncharacterized protein</fullName>
    </submittedName>
</protein>
<name>I0GXK8_ACTM4</name>
<dbReference type="RefSeq" id="WP_014440395.1">
    <property type="nucleotide sequence ID" value="NC_017093.1"/>
</dbReference>
<dbReference type="OrthoDB" id="9837579at2"/>
<sequence length="234" mass="24992">MTYQPPANASLWQVFLADEEGFVTTVEKALDEYGPESHVEVSIRRLSALPHLQAADNLWSLPGRPKHEADIAVEWKLDLVDDIGETDHITAQLNAAHAMAAGLNGALANQGEWNRSTELAAALHNLGDKLATFDGALPSGLYFHVLYGHAGTAEASATLIQNVDALGAHLLGKVGERKSDSTGYDDYKARGFIGPLTITAYGYVVRPAEEDPRILLARIAELQAEVAAARGGAA</sequence>
<keyword evidence="2" id="KW-1185">Reference proteome</keyword>
<dbReference type="EMBL" id="AP012319">
    <property type="protein sequence ID" value="BAL85495.1"/>
    <property type="molecule type" value="Genomic_DNA"/>
</dbReference>
<reference evidence="1 2" key="1">
    <citation type="submission" date="2012-02" db="EMBL/GenBank/DDBJ databases">
        <title>Complete genome sequence of Actinoplanes missouriensis 431 (= NBRC 102363).</title>
        <authorList>
            <person name="Ohnishi Y."/>
            <person name="Ishikawa J."/>
            <person name="Sekine M."/>
            <person name="Hosoyama A."/>
            <person name="Harada T."/>
            <person name="Narita H."/>
            <person name="Hata T."/>
            <person name="Konno Y."/>
            <person name="Tutikane K."/>
            <person name="Fujita N."/>
            <person name="Horinouchi S."/>
            <person name="Hayakawa M."/>
        </authorList>
    </citation>
    <scope>NUCLEOTIDE SEQUENCE [LARGE SCALE GENOMIC DNA]</scope>
    <source>
        <strain evidence="2">ATCC 14538 / DSM 43046 / CBS 188.64 / JCM 3121 / NBRC 102363 / NCIMB 12654 / NRRL B-3342 / UNCC 431</strain>
    </source>
</reference>
<dbReference type="HOGENOM" id="CLU_1182979_0_0_11"/>
<dbReference type="Proteomes" id="UP000007882">
    <property type="component" value="Chromosome"/>
</dbReference>